<feature type="chain" id="PRO_5045434616" evidence="4">
    <location>
        <begin position="31"/>
        <end position="562"/>
    </location>
</feature>
<evidence type="ECO:0000313" key="6">
    <source>
        <dbReference type="Proteomes" id="UP001501436"/>
    </source>
</evidence>
<dbReference type="PIRSF" id="PIRSF031924">
    <property type="entry name" value="Pi-irrepressible_AP"/>
    <property type="match status" value="1"/>
</dbReference>
<evidence type="ECO:0000256" key="1">
    <source>
        <dbReference type="ARBA" id="ARBA00022553"/>
    </source>
</evidence>
<dbReference type="Gene3D" id="3.30.1360.150">
    <property type="match status" value="1"/>
</dbReference>
<evidence type="ECO:0000313" key="5">
    <source>
        <dbReference type="EMBL" id="GAA4929411.1"/>
    </source>
</evidence>
<keyword evidence="3 4" id="KW-0732">Signal</keyword>
<reference evidence="6" key="1">
    <citation type="journal article" date="2019" name="Int. J. Syst. Evol. Microbiol.">
        <title>The Global Catalogue of Microorganisms (GCM) 10K type strain sequencing project: providing services to taxonomists for standard genome sequencing and annotation.</title>
        <authorList>
            <consortium name="The Broad Institute Genomics Platform"/>
            <consortium name="The Broad Institute Genome Sequencing Center for Infectious Disease"/>
            <person name="Wu L."/>
            <person name="Ma J."/>
        </authorList>
    </citation>
    <scope>NUCLEOTIDE SEQUENCE [LARGE SCALE GENOMIC DNA]</scope>
    <source>
        <strain evidence="6">JCM 18283</strain>
    </source>
</reference>
<evidence type="ECO:0000256" key="4">
    <source>
        <dbReference type="SAM" id="SignalP"/>
    </source>
</evidence>
<dbReference type="Pfam" id="PF01663">
    <property type="entry name" value="Phosphodiest"/>
    <property type="match status" value="1"/>
</dbReference>
<dbReference type="InterPro" id="IPR017850">
    <property type="entry name" value="Alkaline_phosphatase_core_sf"/>
</dbReference>
<proteinExistence type="predicted"/>
<keyword evidence="6" id="KW-1185">Reference proteome</keyword>
<dbReference type="PANTHER" id="PTHR10151">
    <property type="entry name" value="ECTONUCLEOTIDE PYROPHOSPHATASE/PHOSPHODIESTERASE"/>
    <property type="match status" value="1"/>
</dbReference>
<evidence type="ECO:0000256" key="2">
    <source>
        <dbReference type="ARBA" id="ARBA00022723"/>
    </source>
</evidence>
<accession>A0ABP9G691</accession>
<dbReference type="InterPro" id="IPR026263">
    <property type="entry name" value="Alkaline_phosphatase_prok"/>
</dbReference>
<dbReference type="NCBIfam" id="NF042991">
    <property type="entry name" value="alk_phos_PafA"/>
    <property type="match status" value="1"/>
</dbReference>
<gene>
    <name evidence="5" type="ORF">GCM10023313_37640</name>
</gene>
<keyword evidence="2" id="KW-0479">Metal-binding</keyword>
<protein>
    <submittedName>
        <fullName evidence="5">Alkaline phosphatase family protein</fullName>
    </submittedName>
</protein>
<dbReference type="CDD" id="cd16016">
    <property type="entry name" value="AP-SPAP"/>
    <property type="match status" value="1"/>
</dbReference>
<dbReference type="PANTHER" id="PTHR10151:SF120">
    <property type="entry name" value="BIS(5'-ADENOSYL)-TRIPHOSPHATASE"/>
    <property type="match status" value="1"/>
</dbReference>
<name>A0ABP9G691_9SPHI</name>
<keyword evidence="1" id="KW-0597">Phosphoprotein</keyword>
<evidence type="ECO:0000256" key="3">
    <source>
        <dbReference type="ARBA" id="ARBA00022729"/>
    </source>
</evidence>
<comment type="caution">
    <text evidence="5">The sequence shown here is derived from an EMBL/GenBank/DDBJ whole genome shotgun (WGS) entry which is preliminary data.</text>
</comment>
<dbReference type="Gene3D" id="3.40.720.10">
    <property type="entry name" value="Alkaline Phosphatase, subunit A"/>
    <property type="match status" value="1"/>
</dbReference>
<dbReference type="SUPFAM" id="SSF53649">
    <property type="entry name" value="Alkaline phosphatase-like"/>
    <property type="match status" value="1"/>
</dbReference>
<organism evidence="5 6">
    <name type="scientific">Mucilaginibacter defluvii</name>
    <dbReference type="NCBI Taxonomy" id="1196019"/>
    <lineage>
        <taxon>Bacteria</taxon>
        <taxon>Pseudomonadati</taxon>
        <taxon>Bacteroidota</taxon>
        <taxon>Sphingobacteriia</taxon>
        <taxon>Sphingobacteriales</taxon>
        <taxon>Sphingobacteriaceae</taxon>
        <taxon>Mucilaginibacter</taxon>
    </lineage>
</organism>
<dbReference type="InterPro" id="IPR002591">
    <property type="entry name" value="Phosphodiest/P_Trfase"/>
</dbReference>
<feature type="signal peptide" evidence="4">
    <location>
        <begin position="1"/>
        <end position="30"/>
    </location>
</feature>
<sequence length="562" mass="62008">MQLLTKQIVMKYKFLFLLFCAAAVTGSVSAQKKAAAQPASGNDVARPKLVVGIVVDQMRWDYLYRYYSRYQNGGFKRMLNEGFTCENTDVDYLPTFTAPGHSCVYTGSVPSIHGIAGNDFIVQATGKSMYCTEDSTVNTVGSSSKAGQMSPRNLQASTITDELKLATNFRSKVIGIAIKDRGGILPAGHAADAAYWFDDASGNWITSTYYMNDLPAWVKTFNGQKLAEKYLKQDWNTLYPVNTYVQSSPDNSPKYEGKFSGTEAPVFPIKTSQLYKGNAGMIRSTPYGNSFTLDMAKAAVTNEQLGKNVVTDFLAVSLSSTDYVGHQFGPNAVETEDTYLRLDRDLAAFFTFLDGQVGKGNYTVFLTADHAAAHNPTFLTDHKIPGGNWNEGATELNKFLKDKYKADKIVLSLSNYQVNFNYKVINDNKLNEEELKADCIKFLQKDPDVLYAVDMTKAAVANIPPHLRERVINGYSKERSGVIQIMLKPGYFSGGRTGTTHGTWAPFDAHIPLVFMGWGVKHGSLTRQTHMTDISATIASMLRIQQPNGCIGQPIPELMSGR</sequence>
<dbReference type="EMBL" id="BAABJI010000004">
    <property type="protein sequence ID" value="GAA4929411.1"/>
    <property type="molecule type" value="Genomic_DNA"/>
</dbReference>
<dbReference type="Proteomes" id="UP001501436">
    <property type="component" value="Unassembled WGS sequence"/>
</dbReference>